<keyword evidence="1" id="KW-0472">Membrane</keyword>
<keyword evidence="5" id="KW-1185">Reference proteome</keyword>
<dbReference type="GeneID" id="77845782"/>
<feature type="transmembrane region" description="Helical" evidence="1">
    <location>
        <begin position="136"/>
        <end position="157"/>
    </location>
</feature>
<dbReference type="EMBL" id="JABEVU030000001">
    <property type="protein sequence ID" value="MDB0581025.1"/>
    <property type="molecule type" value="Genomic_DNA"/>
</dbReference>
<evidence type="ECO:0000256" key="1">
    <source>
        <dbReference type="SAM" id="Phobius"/>
    </source>
</evidence>
<dbReference type="STRING" id="45670.SN16_09450"/>
<dbReference type="Proteomes" id="UP000527860">
    <property type="component" value="Unassembled WGS sequence"/>
</dbReference>
<feature type="transmembrane region" description="Helical" evidence="1">
    <location>
        <begin position="346"/>
        <end position="366"/>
    </location>
</feature>
<evidence type="ECO:0000313" key="3">
    <source>
        <dbReference type="EMBL" id="MDB0581025.1"/>
    </source>
</evidence>
<comment type="caution">
    <text evidence="2">The sequence shown here is derived from an EMBL/GenBank/DDBJ whole genome shotgun (WGS) entry which is preliminary data.</text>
</comment>
<evidence type="ECO:0000313" key="2">
    <source>
        <dbReference type="EMBL" id="KIH70178.1"/>
    </source>
</evidence>
<reference evidence="2 4" key="1">
    <citation type="submission" date="2015-01" db="EMBL/GenBank/DDBJ databases">
        <title>Genome sequences of high lactate-tolerant strain Salinicoccus roseus W12 with industrial interest.</title>
        <authorList>
            <person name="Wang H."/>
            <person name="Yu B."/>
        </authorList>
    </citation>
    <scope>NUCLEOTIDE SEQUENCE [LARGE SCALE GENOMIC DNA]</scope>
    <source>
        <strain evidence="2 4">W12</strain>
    </source>
</reference>
<feature type="transmembrane region" description="Helical" evidence="1">
    <location>
        <begin position="204"/>
        <end position="226"/>
    </location>
</feature>
<feature type="transmembrane region" description="Helical" evidence="1">
    <location>
        <begin position="60"/>
        <end position="84"/>
    </location>
</feature>
<name>A0A0C2DJL7_9STAP</name>
<evidence type="ECO:0000313" key="5">
    <source>
        <dbReference type="Proteomes" id="UP000527860"/>
    </source>
</evidence>
<feature type="transmembrane region" description="Helical" evidence="1">
    <location>
        <begin position="275"/>
        <end position="296"/>
    </location>
</feature>
<dbReference type="OrthoDB" id="2960907at2"/>
<feature type="transmembrane region" description="Helical" evidence="1">
    <location>
        <begin position="438"/>
        <end position="457"/>
    </location>
</feature>
<sequence>MNILYNQSILRNFFYIYAVLFILFLIYFFSGIGVLGTLVDYLAIGVLIISWVFSTRLFKLIGGLFIIAGALFTLTSGGSFGTIISNTTSNLPLLLFFSTLPWIGTVVKVGGLDESITEMIQDRANRVEKIYGRSVVTSYFLAVFLNLSAIYIIQQVLRELFRKTSVGFRNEFIIKSTLRAFALAVIWSPLEVIVGLTVDSTGVSYFTLLPWLLVTSIIVGLTEVFLTRREFNDITLDAPFNEIDRQALGRSIIKMVILLISFLSIVMVFNMNSDLGFVMTVALIIIPFSFATAFIMKRFPIFIRTGWETWKNHNNHLQNFSVLFLSLGIFSGGFNSSSVPGVMQQVFGYVDSFLILILLLIMAVIYGLAMFGVHPVATLAILAEVLVPVMTPENVLSIGIVMVVCGMGISAAAPYGINATMTAQSMGINPYRITKMNMGFSLRMGLTGILIAMIALMI</sequence>
<keyword evidence="1" id="KW-1133">Transmembrane helix</keyword>
<keyword evidence="1" id="KW-0812">Transmembrane</keyword>
<dbReference type="EMBL" id="JXII01000008">
    <property type="protein sequence ID" value="KIH70178.1"/>
    <property type="molecule type" value="Genomic_DNA"/>
</dbReference>
<reference evidence="3" key="3">
    <citation type="submission" date="2022-12" db="EMBL/GenBank/DDBJ databases">
        <title>Genome analysis and biological profiling of marine Salinicoccus roseus MOSEL-ME25.</title>
        <authorList>
            <person name="Mirza F.T."/>
            <person name="Xie Y."/>
            <person name="Shinwari Z.K."/>
        </authorList>
    </citation>
    <scope>NUCLEOTIDE SEQUENCE</scope>
    <source>
        <strain evidence="3">MOSEL-ME25</strain>
    </source>
</reference>
<accession>A0A0C2DJL7</accession>
<proteinExistence type="predicted"/>
<protein>
    <submittedName>
        <fullName evidence="2">Uncharacterized protein</fullName>
    </submittedName>
</protein>
<dbReference type="AlphaFoldDB" id="A0A0C2DJL7"/>
<feature type="transmembrane region" description="Helical" evidence="1">
    <location>
        <begin position="35"/>
        <end position="53"/>
    </location>
</feature>
<feature type="transmembrane region" description="Helical" evidence="1">
    <location>
        <begin position="317"/>
        <end position="334"/>
    </location>
</feature>
<feature type="transmembrane region" description="Helical" evidence="1">
    <location>
        <begin position="178"/>
        <end position="198"/>
    </location>
</feature>
<feature type="transmembrane region" description="Helical" evidence="1">
    <location>
        <begin position="12"/>
        <end position="29"/>
    </location>
</feature>
<feature type="transmembrane region" description="Helical" evidence="1">
    <location>
        <begin position="247"/>
        <end position="269"/>
    </location>
</feature>
<gene>
    <name evidence="3" type="ORF">F7P68_0010840</name>
    <name evidence="2" type="ORF">SN16_09450</name>
</gene>
<dbReference type="RefSeq" id="WP_040106383.1">
    <property type="nucleotide sequence ID" value="NZ_JABEVU030000001.1"/>
</dbReference>
<organism evidence="2 4">
    <name type="scientific">Salinicoccus roseus</name>
    <dbReference type="NCBI Taxonomy" id="45670"/>
    <lineage>
        <taxon>Bacteria</taxon>
        <taxon>Bacillati</taxon>
        <taxon>Bacillota</taxon>
        <taxon>Bacilli</taxon>
        <taxon>Bacillales</taxon>
        <taxon>Staphylococcaceae</taxon>
        <taxon>Salinicoccus</taxon>
    </lineage>
</organism>
<reference evidence="3" key="2">
    <citation type="submission" date="2020-04" db="EMBL/GenBank/DDBJ databases">
        <authorList>
            <person name="Tanveer F."/>
            <person name="Xie Y."/>
            <person name="Shinwari Z.K."/>
        </authorList>
    </citation>
    <scope>NUCLEOTIDE SEQUENCE</scope>
    <source>
        <strain evidence="3">MOSEL-ME25</strain>
    </source>
</reference>
<evidence type="ECO:0000313" key="4">
    <source>
        <dbReference type="Proteomes" id="UP000031546"/>
    </source>
</evidence>
<feature type="transmembrane region" description="Helical" evidence="1">
    <location>
        <begin position="396"/>
        <end position="417"/>
    </location>
</feature>
<dbReference type="Proteomes" id="UP000031546">
    <property type="component" value="Unassembled WGS sequence"/>
</dbReference>